<accession>A0A2T0WEA5</accession>
<evidence type="ECO:0000256" key="1">
    <source>
        <dbReference type="SAM" id="Phobius"/>
    </source>
</evidence>
<keyword evidence="1" id="KW-1133">Transmembrane helix</keyword>
<keyword evidence="1" id="KW-0812">Transmembrane</keyword>
<dbReference type="Proteomes" id="UP000238157">
    <property type="component" value="Unassembled WGS sequence"/>
</dbReference>
<dbReference type="AlphaFoldDB" id="A0A2T0WEA5"/>
<protein>
    <submittedName>
        <fullName evidence="2">Uncharacterized protein DUF2752</fullName>
    </submittedName>
</protein>
<gene>
    <name evidence="2" type="ORF">CLW00_11623</name>
</gene>
<evidence type="ECO:0000313" key="2">
    <source>
        <dbReference type="EMBL" id="PRY84864.1"/>
    </source>
</evidence>
<organism evidence="2 3">
    <name type="scientific">Mongoliibacter ruber</name>
    <dbReference type="NCBI Taxonomy" id="1750599"/>
    <lineage>
        <taxon>Bacteria</taxon>
        <taxon>Pseudomonadati</taxon>
        <taxon>Bacteroidota</taxon>
        <taxon>Cytophagia</taxon>
        <taxon>Cytophagales</taxon>
        <taxon>Cyclobacteriaceae</taxon>
        <taxon>Mongoliibacter</taxon>
    </lineage>
</organism>
<dbReference type="EMBL" id="PVTR01000016">
    <property type="protein sequence ID" value="PRY84864.1"/>
    <property type="molecule type" value="Genomic_DNA"/>
</dbReference>
<feature type="transmembrane region" description="Helical" evidence="1">
    <location>
        <begin position="33"/>
        <end position="50"/>
    </location>
</feature>
<dbReference type="InterPro" id="IPR021215">
    <property type="entry name" value="DUF2752"/>
</dbReference>
<keyword evidence="3" id="KW-1185">Reference proteome</keyword>
<name>A0A2T0WEA5_9BACT</name>
<sequence>MVKIGQKEPFWHMAPFSYFDGQMKRITDILKTIPLELVFWIGALIGIFFIDPYGPQHFTLCPLDNLGFHWCPGCGLGRSMSLLTKGDLQASWSMHPLAMFAFAVIIYRIIELIRNIKTTNHYG</sequence>
<reference evidence="2 3" key="1">
    <citation type="submission" date="2018-03" db="EMBL/GenBank/DDBJ databases">
        <title>Genomic Encyclopedia of Archaeal and Bacterial Type Strains, Phase II (KMG-II): from individual species to whole genera.</title>
        <authorList>
            <person name="Goeker M."/>
        </authorList>
    </citation>
    <scope>NUCLEOTIDE SEQUENCE [LARGE SCALE GENOMIC DNA]</scope>
    <source>
        <strain evidence="2 3">DSM 27929</strain>
    </source>
</reference>
<feature type="transmembrane region" description="Helical" evidence="1">
    <location>
        <begin position="90"/>
        <end position="110"/>
    </location>
</feature>
<comment type="caution">
    <text evidence="2">The sequence shown here is derived from an EMBL/GenBank/DDBJ whole genome shotgun (WGS) entry which is preliminary data.</text>
</comment>
<dbReference type="Pfam" id="PF10825">
    <property type="entry name" value="DUF2752"/>
    <property type="match status" value="1"/>
</dbReference>
<proteinExistence type="predicted"/>
<evidence type="ECO:0000313" key="3">
    <source>
        <dbReference type="Proteomes" id="UP000238157"/>
    </source>
</evidence>
<keyword evidence="1" id="KW-0472">Membrane</keyword>